<dbReference type="Proteomes" id="UP001221898">
    <property type="component" value="Unassembled WGS sequence"/>
</dbReference>
<keyword evidence="2" id="KW-1185">Reference proteome</keyword>
<dbReference type="AlphaFoldDB" id="A0AAD7RUZ6"/>
<evidence type="ECO:0000313" key="1">
    <source>
        <dbReference type="EMBL" id="KAJ8390849.1"/>
    </source>
</evidence>
<gene>
    <name evidence="1" type="ORF">AAFF_G00099810</name>
</gene>
<comment type="caution">
    <text evidence="1">The sequence shown here is derived from an EMBL/GenBank/DDBJ whole genome shotgun (WGS) entry which is preliminary data.</text>
</comment>
<sequence length="104" mass="11243">MPSVHTSPGGPVTAVSCKRWSAGPRALWRSLGLEQRATGPVKQLVTAILEGQAGSPGRQTLAELIELHDFCQVRSHQSGDVVHLRTFGTESTHTVTAEFCWFCA</sequence>
<proteinExistence type="predicted"/>
<organism evidence="1 2">
    <name type="scientific">Aldrovandia affinis</name>
    <dbReference type="NCBI Taxonomy" id="143900"/>
    <lineage>
        <taxon>Eukaryota</taxon>
        <taxon>Metazoa</taxon>
        <taxon>Chordata</taxon>
        <taxon>Craniata</taxon>
        <taxon>Vertebrata</taxon>
        <taxon>Euteleostomi</taxon>
        <taxon>Actinopterygii</taxon>
        <taxon>Neopterygii</taxon>
        <taxon>Teleostei</taxon>
        <taxon>Notacanthiformes</taxon>
        <taxon>Halosauridae</taxon>
        <taxon>Aldrovandia</taxon>
    </lineage>
</organism>
<name>A0AAD7RUZ6_9TELE</name>
<accession>A0AAD7RUZ6</accession>
<reference evidence="1" key="1">
    <citation type="journal article" date="2023" name="Science">
        <title>Genome structures resolve the early diversification of teleost fishes.</title>
        <authorList>
            <person name="Parey E."/>
            <person name="Louis A."/>
            <person name="Montfort J."/>
            <person name="Bouchez O."/>
            <person name="Roques C."/>
            <person name="Iampietro C."/>
            <person name="Lluch J."/>
            <person name="Castinel A."/>
            <person name="Donnadieu C."/>
            <person name="Desvignes T."/>
            <person name="Floi Bucao C."/>
            <person name="Jouanno E."/>
            <person name="Wen M."/>
            <person name="Mejri S."/>
            <person name="Dirks R."/>
            <person name="Jansen H."/>
            <person name="Henkel C."/>
            <person name="Chen W.J."/>
            <person name="Zahm M."/>
            <person name="Cabau C."/>
            <person name="Klopp C."/>
            <person name="Thompson A.W."/>
            <person name="Robinson-Rechavi M."/>
            <person name="Braasch I."/>
            <person name="Lecointre G."/>
            <person name="Bobe J."/>
            <person name="Postlethwait J.H."/>
            <person name="Berthelot C."/>
            <person name="Roest Crollius H."/>
            <person name="Guiguen Y."/>
        </authorList>
    </citation>
    <scope>NUCLEOTIDE SEQUENCE</scope>
    <source>
        <strain evidence="1">NC1722</strain>
    </source>
</reference>
<protein>
    <submittedName>
        <fullName evidence="1">Uncharacterized protein</fullName>
    </submittedName>
</protein>
<evidence type="ECO:0000313" key="2">
    <source>
        <dbReference type="Proteomes" id="UP001221898"/>
    </source>
</evidence>
<dbReference type="EMBL" id="JAINUG010000165">
    <property type="protein sequence ID" value="KAJ8390849.1"/>
    <property type="molecule type" value="Genomic_DNA"/>
</dbReference>